<evidence type="ECO:0000313" key="3">
    <source>
        <dbReference type="EMBL" id="CAA9532831.1"/>
    </source>
</evidence>
<sequence>MSDERVLVSRDGDAATILLNRPEKLNALDPAMLAALDAILAGLDRDPEVRVVIVTGAGERAFCVGADISAWAALEPLEMWRSWVREGHRVFDRLAGLRQPTICAVNGFAFGGGLELALAADIRLLAAEAEVGLPETKIGTLPGWAGTRRLPELIGPARAKQMVFTGARLDAGSAERWGLVNEVVPRAGLLTRARALATEIAGNAPVAVQLAKAAIDGRPAALEAIAGALAATTADGREGVASFREKRAPTFEGR</sequence>
<dbReference type="EC" id="4.2.1.17" evidence="3"/>
<dbReference type="EMBL" id="CADCWF010000001">
    <property type="protein sequence ID" value="CAA9532831.1"/>
    <property type="molecule type" value="Genomic_DNA"/>
</dbReference>
<organism evidence="3">
    <name type="scientific">uncultured Thermomicrobiales bacterium</name>
    <dbReference type="NCBI Taxonomy" id="1645740"/>
    <lineage>
        <taxon>Bacteria</taxon>
        <taxon>Pseudomonadati</taxon>
        <taxon>Thermomicrobiota</taxon>
        <taxon>Thermomicrobia</taxon>
        <taxon>Thermomicrobiales</taxon>
        <taxon>environmental samples</taxon>
    </lineage>
</organism>
<dbReference type="PANTHER" id="PTHR11941">
    <property type="entry name" value="ENOYL-COA HYDRATASE-RELATED"/>
    <property type="match status" value="1"/>
</dbReference>
<proteinExistence type="inferred from homology"/>
<dbReference type="FunFam" id="3.90.226.10:FF:000009">
    <property type="entry name" value="Carnitinyl-CoA dehydratase"/>
    <property type="match status" value="1"/>
</dbReference>
<keyword evidence="2 3" id="KW-0456">Lyase</keyword>
<dbReference type="PANTHER" id="PTHR11941:SF54">
    <property type="entry name" value="ENOYL-COA HYDRATASE, MITOCHONDRIAL"/>
    <property type="match status" value="1"/>
</dbReference>
<name>A0A6J4TV75_9BACT</name>
<comment type="similarity">
    <text evidence="1">Belongs to the enoyl-CoA hydratase/isomerase family.</text>
</comment>
<dbReference type="SUPFAM" id="SSF52096">
    <property type="entry name" value="ClpP/crotonase"/>
    <property type="match status" value="1"/>
</dbReference>
<dbReference type="GO" id="GO:0004300">
    <property type="term" value="F:enoyl-CoA hydratase activity"/>
    <property type="evidence" value="ECO:0007669"/>
    <property type="project" value="UniProtKB-EC"/>
</dbReference>
<dbReference type="Gene3D" id="1.10.12.10">
    <property type="entry name" value="Lyase 2-enoyl-coa Hydratase, Chain A, domain 2"/>
    <property type="match status" value="1"/>
</dbReference>
<dbReference type="Gene3D" id="3.90.226.10">
    <property type="entry name" value="2-enoyl-CoA Hydratase, Chain A, domain 1"/>
    <property type="match status" value="1"/>
</dbReference>
<dbReference type="Pfam" id="PF00378">
    <property type="entry name" value="ECH_1"/>
    <property type="match status" value="1"/>
</dbReference>
<gene>
    <name evidence="3" type="ORF">AVDCRST_MAG59-20</name>
</gene>
<protein>
    <submittedName>
        <fullName evidence="3">Enoyl-CoA hydratase</fullName>
        <ecNumber evidence="3">4.2.1.17</ecNumber>
    </submittedName>
</protein>
<dbReference type="AlphaFoldDB" id="A0A6J4TV75"/>
<dbReference type="CDD" id="cd06558">
    <property type="entry name" value="crotonase-like"/>
    <property type="match status" value="1"/>
</dbReference>
<evidence type="ECO:0000256" key="1">
    <source>
        <dbReference type="ARBA" id="ARBA00005254"/>
    </source>
</evidence>
<dbReference type="InterPro" id="IPR029045">
    <property type="entry name" value="ClpP/crotonase-like_dom_sf"/>
</dbReference>
<reference evidence="3" key="1">
    <citation type="submission" date="2020-02" db="EMBL/GenBank/DDBJ databases">
        <authorList>
            <person name="Meier V. D."/>
        </authorList>
    </citation>
    <scope>NUCLEOTIDE SEQUENCE</scope>
    <source>
        <strain evidence="3">AVDCRST_MAG59</strain>
    </source>
</reference>
<dbReference type="InterPro" id="IPR001753">
    <property type="entry name" value="Enoyl-CoA_hydra/iso"/>
</dbReference>
<evidence type="ECO:0000256" key="2">
    <source>
        <dbReference type="ARBA" id="ARBA00023239"/>
    </source>
</evidence>
<accession>A0A6J4TV75</accession>
<dbReference type="InterPro" id="IPR014748">
    <property type="entry name" value="Enoyl-CoA_hydra_C"/>
</dbReference>
<dbReference type="GO" id="GO:0006635">
    <property type="term" value="P:fatty acid beta-oxidation"/>
    <property type="evidence" value="ECO:0007669"/>
    <property type="project" value="TreeGrafter"/>
</dbReference>